<dbReference type="AlphaFoldDB" id="S9P8R7"/>
<keyword evidence="4" id="KW-1185">Reference proteome</keyword>
<reference evidence="3" key="1">
    <citation type="submission" date="2013-05" db="EMBL/GenBank/DDBJ databases">
        <title>Genome assembly of Cystobacter fuscus DSM 2262.</title>
        <authorList>
            <person name="Sharma G."/>
            <person name="Khatri I."/>
            <person name="Kaur C."/>
            <person name="Mayilraj S."/>
            <person name="Subramanian S."/>
        </authorList>
    </citation>
    <scope>NUCLEOTIDE SEQUENCE [LARGE SCALE GENOMIC DNA]</scope>
    <source>
        <strain evidence="3">DSM 2262</strain>
    </source>
</reference>
<comment type="caution">
    <text evidence="3">The sequence shown here is derived from an EMBL/GenBank/DDBJ whole genome shotgun (WGS) entry which is preliminary data.</text>
</comment>
<dbReference type="EMBL" id="ANAH02000023">
    <property type="protein sequence ID" value="EPX58627.1"/>
    <property type="molecule type" value="Genomic_DNA"/>
</dbReference>
<dbReference type="Gene3D" id="3.20.20.100">
    <property type="entry name" value="NADP-dependent oxidoreductase domain"/>
    <property type="match status" value="1"/>
</dbReference>
<dbReference type="InterPro" id="IPR006311">
    <property type="entry name" value="TAT_signal"/>
</dbReference>
<protein>
    <submittedName>
        <fullName evidence="3">Ferredoxin</fullName>
    </submittedName>
</protein>
<dbReference type="InterPro" id="IPR023210">
    <property type="entry name" value="NADP_OxRdtase_dom"/>
</dbReference>
<gene>
    <name evidence="3" type="ORF">D187_003825</name>
</gene>
<evidence type="ECO:0000313" key="4">
    <source>
        <dbReference type="Proteomes" id="UP000011682"/>
    </source>
</evidence>
<dbReference type="Pfam" id="PF00248">
    <property type="entry name" value="Aldo_ket_red"/>
    <property type="match status" value="1"/>
</dbReference>
<dbReference type="SUPFAM" id="SSF51430">
    <property type="entry name" value="NAD(P)-linked oxidoreductase"/>
    <property type="match status" value="1"/>
</dbReference>
<evidence type="ECO:0000256" key="1">
    <source>
        <dbReference type="SAM" id="MobiDB-lite"/>
    </source>
</evidence>
<dbReference type="PROSITE" id="PS51318">
    <property type="entry name" value="TAT"/>
    <property type="match status" value="1"/>
</dbReference>
<feature type="domain" description="NADP-dependent oxidoreductase" evidence="2">
    <location>
        <begin position="99"/>
        <end position="276"/>
    </location>
</feature>
<organism evidence="3 4">
    <name type="scientific">Cystobacter fuscus (strain ATCC 25194 / DSM 2262 / NBRC 100088 / M29)</name>
    <dbReference type="NCBI Taxonomy" id="1242864"/>
    <lineage>
        <taxon>Bacteria</taxon>
        <taxon>Pseudomonadati</taxon>
        <taxon>Myxococcota</taxon>
        <taxon>Myxococcia</taxon>
        <taxon>Myxococcales</taxon>
        <taxon>Cystobacterineae</taxon>
        <taxon>Archangiaceae</taxon>
        <taxon>Cystobacter</taxon>
    </lineage>
</organism>
<dbReference type="PANTHER" id="PTHR43312">
    <property type="entry name" value="D-THREO-ALDOSE 1-DEHYDROGENASE"/>
    <property type="match status" value="1"/>
</dbReference>
<feature type="region of interest" description="Disordered" evidence="1">
    <location>
        <begin position="63"/>
        <end position="84"/>
    </location>
</feature>
<sequence>MKRVGWTRGVDIWTPGAREPPRRGHGMRAFLVHHREERMDSSRRKFLHLAGMAAVTASLGTRPEAEAAEGPSAQGSAATSPEAIPMRPFGKTGVKVSAIGVGGFHIGKPEDEKVGIRIIQEALDAGINFMDNAWDYHKGRSEEIMGKALEDRRDKAFLMTKVCTHGRGKDVAMKQLEDSLRRLRTDHLDLWQIHEVVYPNDPELHFKKDGVVEALTLAKKQGKVRFVGFTGHKHPDLHLEMLKHGYPFDAVQMPLNVFDGSFRSFEQRVLPEVLRRKMAPLGMKSLSGNAEPVKKGVVTVQEALRYAMSLPVAVTISGMDSLEVLQQNLAIARGFKPMTKQEMAALRERVAPLAADGRYELFKSTMVYEGNEGREQHGFPPQGQMQG</sequence>
<dbReference type="InterPro" id="IPR053135">
    <property type="entry name" value="AKR2_Oxidoreductase"/>
</dbReference>
<evidence type="ECO:0000313" key="3">
    <source>
        <dbReference type="EMBL" id="EPX58627.1"/>
    </source>
</evidence>
<dbReference type="Proteomes" id="UP000011682">
    <property type="component" value="Unassembled WGS sequence"/>
</dbReference>
<accession>S9P8R7</accession>
<evidence type="ECO:0000259" key="2">
    <source>
        <dbReference type="Pfam" id="PF00248"/>
    </source>
</evidence>
<dbReference type="eggNOG" id="COG0667">
    <property type="taxonomic scope" value="Bacteria"/>
</dbReference>
<dbReference type="PANTHER" id="PTHR43312:SF1">
    <property type="entry name" value="NADP-DEPENDENT OXIDOREDUCTASE DOMAIN-CONTAINING PROTEIN"/>
    <property type="match status" value="1"/>
</dbReference>
<name>S9P8R7_CYSF2</name>
<dbReference type="CDD" id="cd19100">
    <property type="entry name" value="AKR_unchar"/>
    <property type="match status" value="1"/>
</dbReference>
<proteinExistence type="predicted"/>
<dbReference type="InterPro" id="IPR036812">
    <property type="entry name" value="NAD(P)_OxRdtase_dom_sf"/>
</dbReference>